<evidence type="ECO:0000313" key="6">
    <source>
        <dbReference type="Proteomes" id="UP000586827"/>
    </source>
</evidence>
<evidence type="ECO:0000313" key="5">
    <source>
        <dbReference type="EMBL" id="NNH71187.1"/>
    </source>
</evidence>
<name>A0A849C5T4_9NOCA</name>
<proteinExistence type="predicted"/>
<keyword evidence="3" id="KW-0804">Transcription</keyword>
<dbReference type="GO" id="GO:0003700">
    <property type="term" value="F:DNA-binding transcription factor activity"/>
    <property type="evidence" value="ECO:0007669"/>
    <property type="project" value="InterPro"/>
</dbReference>
<dbReference type="Pfam" id="PF12625">
    <property type="entry name" value="Arabinose_bd"/>
    <property type="match status" value="1"/>
</dbReference>
<dbReference type="PANTHER" id="PTHR47894">
    <property type="entry name" value="HTH-TYPE TRANSCRIPTIONAL REGULATOR GADX"/>
    <property type="match status" value="1"/>
</dbReference>
<dbReference type="InterPro" id="IPR018060">
    <property type="entry name" value="HTH_AraC"/>
</dbReference>
<dbReference type="InterPro" id="IPR032687">
    <property type="entry name" value="AraC-type_N"/>
</dbReference>
<keyword evidence="6" id="KW-1185">Reference proteome</keyword>
<sequence>MATRTVAIQFIRAAMTTAAARGIDIRGALRAARITPEMIGHDRVRVTEAQAARIVRALWELTEDELAGLGPRPIPRGTFRMISYGVVHAPDLRTALTRFTEFVALSTEARATLTVDGSQARVVMHGDPAKPLDPLVVDIAVAVIHRFASWLIRKQIPLTAVELPYPAPPYESEYRLIYGVTPTFDTTGTGFAFDSMYLSIPVVRTEAELDEFLRTAPAGLLFRNRYDVTTADRVRNILERNTSTDWLAAEDVAKRLSLSAQHVRRLLREEGTSYRTIQEDILRDRAIESLVQGQETIEELSERLGYSEPSAFRRAFRRWTGIAPGSYRLDSR</sequence>
<dbReference type="Gene3D" id="1.10.10.60">
    <property type="entry name" value="Homeodomain-like"/>
    <property type="match status" value="1"/>
</dbReference>
<evidence type="ECO:0000256" key="2">
    <source>
        <dbReference type="ARBA" id="ARBA00023125"/>
    </source>
</evidence>
<evidence type="ECO:0000259" key="4">
    <source>
        <dbReference type="PROSITE" id="PS01124"/>
    </source>
</evidence>
<dbReference type="PANTHER" id="PTHR47894:SF1">
    <property type="entry name" value="HTH-TYPE TRANSCRIPTIONAL REGULATOR VQSM"/>
    <property type="match status" value="1"/>
</dbReference>
<keyword evidence="2" id="KW-0238">DNA-binding</keyword>
<dbReference type="SMART" id="SM00342">
    <property type="entry name" value="HTH_ARAC"/>
    <property type="match status" value="1"/>
</dbReference>
<organism evidence="5 6">
    <name type="scientific">Nocardia uniformis</name>
    <dbReference type="NCBI Taxonomy" id="53432"/>
    <lineage>
        <taxon>Bacteria</taxon>
        <taxon>Bacillati</taxon>
        <taxon>Actinomycetota</taxon>
        <taxon>Actinomycetes</taxon>
        <taxon>Mycobacteriales</taxon>
        <taxon>Nocardiaceae</taxon>
        <taxon>Nocardia</taxon>
    </lineage>
</organism>
<dbReference type="Pfam" id="PF12833">
    <property type="entry name" value="HTH_18"/>
    <property type="match status" value="1"/>
</dbReference>
<evidence type="ECO:0000256" key="1">
    <source>
        <dbReference type="ARBA" id="ARBA00023015"/>
    </source>
</evidence>
<evidence type="ECO:0000256" key="3">
    <source>
        <dbReference type="ARBA" id="ARBA00023163"/>
    </source>
</evidence>
<dbReference type="InterPro" id="IPR020449">
    <property type="entry name" value="Tscrpt_reg_AraC-type_HTH"/>
</dbReference>
<dbReference type="AlphaFoldDB" id="A0A849C5T4"/>
<gene>
    <name evidence="5" type="ORF">HLB23_15150</name>
</gene>
<comment type="caution">
    <text evidence="5">The sequence shown here is derived from an EMBL/GenBank/DDBJ whole genome shotgun (WGS) entry which is preliminary data.</text>
</comment>
<reference evidence="5 6" key="1">
    <citation type="submission" date="2020-05" db="EMBL/GenBank/DDBJ databases">
        <title>MicrobeNet Type strains.</title>
        <authorList>
            <person name="Nicholson A.C."/>
        </authorList>
    </citation>
    <scope>NUCLEOTIDE SEQUENCE [LARGE SCALE GENOMIC DNA]</scope>
    <source>
        <strain evidence="5 6">JCM 3224</strain>
    </source>
</reference>
<keyword evidence="1" id="KW-0805">Transcription regulation</keyword>
<dbReference type="GO" id="GO:0000976">
    <property type="term" value="F:transcription cis-regulatory region binding"/>
    <property type="evidence" value="ECO:0007669"/>
    <property type="project" value="TreeGrafter"/>
</dbReference>
<protein>
    <submittedName>
        <fullName evidence="5">AraC family transcriptional regulator</fullName>
    </submittedName>
</protein>
<dbReference type="InterPro" id="IPR009057">
    <property type="entry name" value="Homeodomain-like_sf"/>
</dbReference>
<feature type="domain" description="HTH araC/xylS-type" evidence="4">
    <location>
        <begin position="232"/>
        <end position="330"/>
    </location>
</feature>
<dbReference type="PROSITE" id="PS01124">
    <property type="entry name" value="HTH_ARAC_FAMILY_2"/>
    <property type="match status" value="1"/>
</dbReference>
<dbReference type="RefSeq" id="WP_067524379.1">
    <property type="nucleotide sequence ID" value="NZ_JABELX010000005.1"/>
</dbReference>
<accession>A0A849C5T4</accession>
<dbReference type="SUPFAM" id="SSF46689">
    <property type="entry name" value="Homeodomain-like"/>
    <property type="match status" value="1"/>
</dbReference>
<dbReference type="Proteomes" id="UP000586827">
    <property type="component" value="Unassembled WGS sequence"/>
</dbReference>
<dbReference type="GO" id="GO:0005829">
    <property type="term" value="C:cytosol"/>
    <property type="evidence" value="ECO:0007669"/>
    <property type="project" value="TreeGrafter"/>
</dbReference>
<dbReference type="EMBL" id="JABELX010000005">
    <property type="protein sequence ID" value="NNH71187.1"/>
    <property type="molecule type" value="Genomic_DNA"/>
</dbReference>
<dbReference type="PRINTS" id="PR00032">
    <property type="entry name" value="HTHARAC"/>
</dbReference>